<protein>
    <recommendedName>
        <fullName evidence="1">Aminotransferase-like plant mobile domain-containing protein</fullName>
    </recommendedName>
</protein>
<reference evidence="2 3" key="1">
    <citation type="submission" date="2024-11" db="EMBL/GenBank/DDBJ databases">
        <title>A near-complete genome assembly of Cinchona calisaya.</title>
        <authorList>
            <person name="Lian D.C."/>
            <person name="Zhao X.W."/>
            <person name="Wei L."/>
        </authorList>
    </citation>
    <scope>NUCLEOTIDE SEQUENCE [LARGE SCALE GENOMIC DNA]</scope>
    <source>
        <tissue evidence="2">Nenye</tissue>
    </source>
</reference>
<dbReference type="AlphaFoldDB" id="A0ABD2Y245"/>
<sequence>MEVKLDITLLRGNIVKCGGEARWVDFKYERCSNFGNSCRIIGHWERVCPNRKSSRGCAKESQYGRRLRIDNGKGIMRESGKIMTKNAYQEEGSKKERGTSLASSGREGACVIGEGGEVNNNGKLNLREERVILEGSEYSKGEGTTTDRDGSQVRGKKYLVILNDENDLLLDGTMFPVHTLLYGAFSNTWGALANPYDVKEWTMELNSRKSGIFSPYWLLSLLHSDSTSLDSFTTLADEVLSSTTHWGSKLKFGGEFSPIYGYWNWTMEILGRNEDTLVKAGEISISLCYLHILGGLPVTRVIYEEIIPSYSHLRGMNKKKKRFISPSCEYLFRALQILQAKHGNQENVSITKWVEFWYEFKKTSLRKSLGRSRSTHNPSGHYEPRAKKPIEERAFVDLGLDTCLWEETYLAAFLSCWPCAFVLPNDEVNLVHPTTFKAATWIAQGTRYSFVVPVLSSIYHGLARIAQSPKPSQSKYSYFPIHYVVAWIEAYFDIYVEATKITGPMMAIFSGMGGAKQFSNHTAHELVINKKPKWHATMYCKTSPLQVVDNGSSEIEPFQYIISICSCYLFMRSYDSYYIESYSPCRFSRQFGCFQYIPGDRKKVIHSASVHKVLQLWRICLLTNSNAHAFLLGYPTDLKALSTRTYKEWWSRVHGDYWKNGVEVLIRSTKAMPRKERVNINSTKGHECNEVESSSKDDIACDATEPNNNAQSVEHMNSISHTLSKRGPGKGPIKTTISNNEVVSDDNKTVEAQDFSCSDDESFMKQSPPKVIKGKSKDISLLLSQQRRNPETLTIEHAEVEKPKSKQTPVASISMYRPGRMSSNIIVHEEIHCLQMKEADLKKDLQSKVEAMEAAAINVKLAKNLVNEEDMNLVMTTEDEKKLEELKEKALNFQKSLSPSAWMDIDA</sequence>
<comment type="caution">
    <text evidence="2">The sequence shown here is derived from an EMBL/GenBank/DDBJ whole genome shotgun (WGS) entry which is preliminary data.</text>
</comment>
<name>A0ABD2Y245_9GENT</name>
<organism evidence="2 3">
    <name type="scientific">Cinchona calisaya</name>
    <dbReference type="NCBI Taxonomy" id="153742"/>
    <lineage>
        <taxon>Eukaryota</taxon>
        <taxon>Viridiplantae</taxon>
        <taxon>Streptophyta</taxon>
        <taxon>Embryophyta</taxon>
        <taxon>Tracheophyta</taxon>
        <taxon>Spermatophyta</taxon>
        <taxon>Magnoliopsida</taxon>
        <taxon>eudicotyledons</taxon>
        <taxon>Gunneridae</taxon>
        <taxon>Pentapetalae</taxon>
        <taxon>asterids</taxon>
        <taxon>lamiids</taxon>
        <taxon>Gentianales</taxon>
        <taxon>Rubiaceae</taxon>
        <taxon>Cinchonoideae</taxon>
        <taxon>Cinchoneae</taxon>
        <taxon>Cinchona</taxon>
    </lineage>
</organism>
<dbReference type="Pfam" id="PF10536">
    <property type="entry name" value="PMD"/>
    <property type="match status" value="1"/>
</dbReference>
<dbReference type="PANTHER" id="PTHR36607">
    <property type="entry name" value="1,2-DIHYDROXY-3-KETO-5-METHYLTHIOPENTENE DIOXYGENASE 4"/>
    <property type="match status" value="1"/>
</dbReference>
<dbReference type="PANTHER" id="PTHR36607:SF20">
    <property type="entry name" value="AMINOTRANSFERASE-LIKE PLANT MOBILE DOMAIN-CONTAINING PROTEIN"/>
    <property type="match status" value="1"/>
</dbReference>
<gene>
    <name evidence="2" type="ORF">ACH5RR_039605</name>
</gene>
<evidence type="ECO:0000313" key="3">
    <source>
        <dbReference type="Proteomes" id="UP001630127"/>
    </source>
</evidence>
<dbReference type="EMBL" id="JBJUIK010000016">
    <property type="protein sequence ID" value="KAL3500512.1"/>
    <property type="molecule type" value="Genomic_DNA"/>
</dbReference>
<evidence type="ECO:0000259" key="1">
    <source>
        <dbReference type="Pfam" id="PF10536"/>
    </source>
</evidence>
<evidence type="ECO:0000313" key="2">
    <source>
        <dbReference type="EMBL" id="KAL3500512.1"/>
    </source>
</evidence>
<dbReference type="Proteomes" id="UP001630127">
    <property type="component" value="Unassembled WGS sequence"/>
</dbReference>
<feature type="domain" description="Aminotransferase-like plant mobile" evidence="1">
    <location>
        <begin position="385"/>
        <end position="650"/>
    </location>
</feature>
<proteinExistence type="predicted"/>
<accession>A0ABD2Y245</accession>
<keyword evidence="3" id="KW-1185">Reference proteome</keyword>
<dbReference type="InterPro" id="IPR019557">
    <property type="entry name" value="AminoTfrase-like_pln_mobile"/>
</dbReference>